<accession>A0A397UZ87</accession>
<reference evidence="2 3" key="1">
    <citation type="submission" date="2018-06" db="EMBL/GenBank/DDBJ databases">
        <title>Comparative genomics reveals the genomic features of Rhizophagus irregularis, R. cerebriforme, R. diaphanum and Gigaspora rosea, and their symbiotic lifestyle signature.</title>
        <authorList>
            <person name="Morin E."/>
            <person name="San Clemente H."/>
            <person name="Chen E.C.H."/>
            <person name="De La Providencia I."/>
            <person name="Hainaut M."/>
            <person name="Kuo A."/>
            <person name="Kohler A."/>
            <person name="Murat C."/>
            <person name="Tang N."/>
            <person name="Roy S."/>
            <person name="Loubradou J."/>
            <person name="Henrissat B."/>
            <person name="Grigoriev I.V."/>
            <person name="Corradi N."/>
            <person name="Roux C."/>
            <person name="Martin F.M."/>
        </authorList>
    </citation>
    <scope>NUCLEOTIDE SEQUENCE [LARGE SCALE GENOMIC DNA]</scope>
    <source>
        <strain evidence="2 3">DAOM 194757</strain>
    </source>
</reference>
<dbReference type="InterPro" id="IPR013216">
    <property type="entry name" value="Methyltransf_11"/>
</dbReference>
<dbReference type="Gene3D" id="3.40.50.150">
    <property type="entry name" value="Vaccinia Virus protein VP39"/>
    <property type="match status" value="1"/>
</dbReference>
<dbReference type="CDD" id="cd02440">
    <property type="entry name" value="AdoMet_MTases"/>
    <property type="match status" value="1"/>
</dbReference>
<dbReference type="SUPFAM" id="SSF53335">
    <property type="entry name" value="S-adenosyl-L-methionine-dependent methyltransferases"/>
    <property type="match status" value="1"/>
</dbReference>
<dbReference type="AlphaFoldDB" id="A0A397UZ87"/>
<evidence type="ECO:0000259" key="1">
    <source>
        <dbReference type="Pfam" id="PF08241"/>
    </source>
</evidence>
<proteinExistence type="predicted"/>
<protein>
    <recommendedName>
        <fullName evidence="1">Methyltransferase type 11 domain-containing protein</fullName>
    </recommendedName>
</protein>
<dbReference type="GO" id="GO:0008757">
    <property type="term" value="F:S-adenosylmethionine-dependent methyltransferase activity"/>
    <property type="evidence" value="ECO:0007669"/>
    <property type="project" value="InterPro"/>
</dbReference>
<comment type="caution">
    <text evidence="2">The sequence shown here is derived from an EMBL/GenBank/DDBJ whole genome shotgun (WGS) entry which is preliminary data.</text>
</comment>
<name>A0A397UZ87_9GLOM</name>
<gene>
    <name evidence="2" type="ORF">C2G38_2192102</name>
</gene>
<dbReference type="Proteomes" id="UP000266673">
    <property type="component" value="Unassembled WGS sequence"/>
</dbReference>
<feature type="domain" description="Methyltransferase type 11" evidence="1">
    <location>
        <begin position="95"/>
        <end position="174"/>
    </location>
</feature>
<evidence type="ECO:0000313" key="3">
    <source>
        <dbReference type="Proteomes" id="UP000266673"/>
    </source>
</evidence>
<sequence length="310" mass="36011">MGAQNSKHGKVLPVIESSDSKAHEQFQYLLGRRFHNVTDIIYDLPNDEDEVDRLHLEHFLTRDVWKSNFSSPIAHQLETGLKVLDVTFRDSTNVLYLQINYDKSSFVGIDISPIFPMEIKPGNVKFNETNILDGIPHPDESFDFRYMFPSFTQMQWEEIVINEIVRVVKIDGWLELCEYELCQNCGPVLESLLSARREMFIKEGRNPDVAQLLGKLMKETQHFDDIYHKTKEVPIGPWAGKIGEVGRDNIITRMIGIKPALSRFMNITSEQYDEMMQKSIKEFNEYKAYFVTSRCTIDFLTEEIPRTADK</sequence>
<dbReference type="InterPro" id="IPR029063">
    <property type="entry name" value="SAM-dependent_MTases_sf"/>
</dbReference>
<keyword evidence="3" id="KW-1185">Reference proteome</keyword>
<dbReference type="OrthoDB" id="2013972at2759"/>
<dbReference type="EMBL" id="QKWP01000735">
    <property type="protein sequence ID" value="RIB15554.1"/>
    <property type="molecule type" value="Genomic_DNA"/>
</dbReference>
<organism evidence="2 3">
    <name type="scientific">Gigaspora rosea</name>
    <dbReference type="NCBI Taxonomy" id="44941"/>
    <lineage>
        <taxon>Eukaryota</taxon>
        <taxon>Fungi</taxon>
        <taxon>Fungi incertae sedis</taxon>
        <taxon>Mucoromycota</taxon>
        <taxon>Glomeromycotina</taxon>
        <taxon>Glomeromycetes</taxon>
        <taxon>Diversisporales</taxon>
        <taxon>Gigasporaceae</taxon>
        <taxon>Gigaspora</taxon>
    </lineage>
</organism>
<evidence type="ECO:0000313" key="2">
    <source>
        <dbReference type="EMBL" id="RIB15554.1"/>
    </source>
</evidence>
<dbReference type="Pfam" id="PF08241">
    <property type="entry name" value="Methyltransf_11"/>
    <property type="match status" value="1"/>
</dbReference>